<dbReference type="PRINTS" id="PR01638">
    <property type="entry name" value="MHCCLASSI"/>
</dbReference>
<dbReference type="InterPro" id="IPR007110">
    <property type="entry name" value="Ig-like_dom"/>
</dbReference>
<dbReference type="InterPro" id="IPR001039">
    <property type="entry name" value="MHC_I_a_a1/a2"/>
</dbReference>
<name>A0AAV1HAK1_XYRNO</name>
<dbReference type="GO" id="GO:0006955">
    <property type="term" value="P:immune response"/>
    <property type="evidence" value="ECO:0007669"/>
    <property type="project" value="TreeGrafter"/>
</dbReference>
<keyword evidence="5" id="KW-1133">Transmembrane helix</keyword>
<dbReference type="InterPro" id="IPR037055">
    <property type="entry name" value="MHC_I-like_Ag-recog_sf"/>
</dbReference>
<dbReference type="InterPro" id="IPR036179">
    <property type="entry name" value="Ig-like_dom_sf"/>
</dbReference>
<feature type="compositionally biased region" description="Polar residues" evidence="4">
    <location>
        <begin position="485"/>
        <end position="494"/>
    </location>
</feature>
<evidence type="ECO:0000313" key="8">
    <source>
        <dbReference type="Proteomes" id="UP001178508"/>
    </source>
</evidence>
<dbReference type="InterPro" id="IPR003597">
    <property type="entry name" value="Ig_C1-set"/>
</dbReference>
<dbReference type="Pfam" id="PF07654">
    <property type="entry name" value="C1-set"/>
    <property type="match status" value="1"/>
</dbReference>
<dbReference type="InterPro" id="IPR050208">
    <property type="entry name" value="MHC_class-I_related"/>
</dbReference>
<reference evidence="7" key="1">
    <citation type="submission" date="2023-08" db="EMBL/GenBank/DDBJ databases">
        <authorList>
            <person name="Alioto T."/>
            <person name="Alioto T."/>
            <person name="Gomez Garrido J."/>
        </authorList>
    </citation>
    <scope>NUCLEOTIDE SEQUENCE</scope>
</reference>
<dbReference type="SUPFAM" id="SSF48726">
    <property type="entry name" value="Immunoglobulin"/>
    <property type="match status" value="1"/>
</dbReference>
<dbReference type="AlphaFoldDB" id="A0AAV1HAK1"/>
<evidence type="ECO:0000256" key="1">
    <source>
        <dbReference type="ARBA" id="ARBA00023180"/>
    </source>
</evidence>
<feature type="domain" description="Ig-like" evidence="6">
    <location>
        <begin position="307"/>
        <end position="400"/>
    </location>
</feature>
<keyword evidence="5" id="KW-0812">Transmembrane</keyword>
<dbReference type="InterPro" id="IPR011161">
    <property type="entry name" value="MHC_I-like_Ag-recog"/>
</dbReference>
<evidence type="ECO:0000256" key="3">
    <source>
        <dbReference type="RuleBase" id="RU004439"/>
    </source>
</evidence>
<keyword evidence="1" id="KW-0325">Glycoprotein</keyword>
<protein>
    <submittedName>
        <fullName evidence="7">MHC class I antigen</fullName>
    </submittedName>
</protein>
<dbReference type="EMBL" id="OY660884">
    <property type="protein sequence ID" value="CAJ1082863.1"/>
    <property type="molecule type" value="Genomic_DNA"/>
</dbReference>
<dbReference type="PANTHER" id="PTHR16675:SF193">
    <property type="entry name" value="LOC571647 PROTEIN-RELATED"/>
    <property type="match status" value="1"/>
</dbReference>
<dbReference type="Pfam" id="PF00129">
    <property type="entry name" value="MHC_I"/>
    <property type="match status" value="1"/>
</dbReference>
<dbReference type="GO" id="GO:0009897">
    <property type="term" value="C:external side of plasma membrane"/>
    <property type="evidence" value="ECO:0007669"/>
    <property type="project" value="TreeGrafter"/>
</dbReference>
<evidence type="ECO:0000256" key="4">
    <source>
        <dbReference type="SAM" id="MobiDB-lite"/>
    </source>
</evidence>
<dbReference type="PANTHER" id="PTHR16675">
    <property type="entry name" value="MHC CLASS I-RELATED"/>
    <property type="match status" value="1"/>
</dbReference>
<dbReference type="SUPFAM" id="SSF54452">
    <property type="entry name" value="MHC antigen-recognition domain"/>
    <property type="match status" value="1"/>
</dbReference>
<evidence type="ECO:0000259" key="6">
    <source>
        <dbReference type="PROSITE" id="PS50835"/>
    </source>
</evidence>
<keyword evidence="2" id="KW-0393">Immunoglobulin domain</keyword>
<dbReference type="InterPro" id="IPR013783">
    <property type="entry name" value="Ig-like_fold"/>
</dbReference>
<organism evidence="7 8">
    <name type="scientific">Xyrichtys novacula</name>
    <name type="common">Pearly razorfish</name>
    <name type="synonym">Hemipteronotus novacula</name>
    <dbReference type="NCBI Taxonomy" id="13765"/>
    <lineage>
        <taxon>Eukaryota</taxon>
        <taxon>Metazoa</taxon>
        <taxon>Chordata</taxon>
        <taxon>Craniata</taxon>
        <taxon>Vertebrata</taxon>
        <taxon>Euteleostomi</taxon>
        <taxon>Actinopterygii</taxon>
        <taxon>Neopterygii</taxon>
        <taxon>Teleostei</taxon>
        <taxon>Neoteleostei</taxon>
        <taxon>Acanthomorphata</taxon>
        <taxon>Eupercaria</taxon>
        <taxon>Labriformes</taxon>
        <taxon>Labridae</taxon>
        <taxon>Xyrichtys</taxon>
    </lineage>
</organism>
<dbReference type="GO" id="GO:0005615">
    <property type="term" value="C:extracellular space"/>
    <property type="evidence" value="ECO:0007669"/>
    <property type="project" value="TreeGrafter"/>
</dbReference>
<gene>
    <name evidence="7" type="ORF">XNOV1_A034863</name>
</gene>
<feature type="compositionally biased region" description="Low complexity" evidence="4">
    <location>
        <begin position="453"/>
        <end position="469"/>
    </location>
</feature>
<evidence type="ECO:0000313" key="7">
    <source>
        <dbReference type="EMBL" id="CAJ1082863.1"/>
    </source>
</evidence>
<dbReference type="Gene3D" id="2.60.40.10">
    <property type="entry name" value="Immunoglobulins"/>
    <property type="match status" value="1"/>
</dbReference>
<dbReference type="InterPro" id="IPR003006">
    <property type="entry name" value="Ig/MHC_CS"/>
</dbReference>
<keyword evidence="8" id="KW-1185">Reference proteome</keyword>
<evidence type="ECO:0000256" key="5">
    <source>
        <dbReference type="SAM" id="Phobius"/>
    </source>
</evidence>
<dbReference type="PROSITE" id="PS00290">
    <property type="entry name" value="IG_MHC"/>
    <property type="match status" value="1"/>
</dbReference>
<proteinExistence type="inferred from homology"/>
<dbReference type="Gene3D" id="3.30.500.10">
    <property type="entry name" value="MHC class I-like antigen recognition-like"/>
    <property type="match status" value="1"/>
</dbReference>
<dbReference type="InterPro" id="IPR011162">
    <property type="entry name" value="MHC_I/II-like_Ag-recog"/>
</dbReference>
<evidence type="ECO:0000256" key="2">
    <source>
        <dbReference type="ARBA" id="ARBA00023319"/>
    </source>
</evidence>
<accession>A0AAV1HAK1</accession>
<dbReference type="FunFam" id="3.30.500.10:FF:000005">
    <property type="entry name" value="MHC class I antigen ZKA transcript variant 1"/>
    <property type="match status" value="1"/>
</dbReference>
<keyword evidence="5" id="KW-0472">Membrane</keyword>
<feature type="transmembrane region" description="Helical" evidence="5">
    <location>
        <begin position="412"/>
        <end position="436"/>
    </location>
</feature>
<dbReference type="PROSITE" id="PS50835">
    <property type="entry name" value="IG_LIKE"/>
    <property type="match status" value="1"/>
</dbReference>
<dbReference type="Proteomes" id="UP001178508">
    <property type="component" value="Chromosome 21"/>
</dbReference>
<sequence>MYGKEVAYMPVAVLGHRNSARIDERVGWCCTSVYPPPYLCNLRADPERTSKTERTTEQEADRRQLVLVRRVRAAIRLVKKTSFRDEEEGWSAAKMFSTALLVLLWTGLTVNGEFYPQKHSLRYIYTAFSKPIELPGIHDFTAMGLLDNRMIDYYDSDHPKKIPKQDWMAEKLGADYWDKGTQSRHSKRQWFKVNIEILMDRMRQNNTDLHTLQWMHGCEGETQPDGSLKFLKGVDMYSYDGRDFLSFDDAHEVWVAPIAAAEPTKRKWDQVQVLKEYTRGYLEKECMDWLSKFMGYGQQQLERSIPPTVHVFAKNAKVKTNVVLTCFATGFLPKDIEMRIKMDGLPLTKKDGITSSGSLPNHDDTFQRRDSIEIKREELADYTCEVWHRASGYMVTRTWDKLLPPDEDSGSVIIIAVVLGGLFLVIGIITALVVLWKKGVIGGKGNSEDDRSSNSSNTGSNTSSKTGSGDVLLPVEKNDVKFSPESESLTGNQA</sequence>
<dbReference type="SMART" id="SM00407">
    <property type="entry name" value="IGc1"/>
    <property type="match status" value="1"/>
</dbReference>
<feature type="region of interest" description="Disordered" evidence="4">
    <location>
        <begin position="444"/>
        <end position="494"/>
    </location>
</feature>
<comment type="similarity">
    <text evidence="3">Belongs to the MHC class I family.</text>
</comment>